<keyword evidence="3 6" id="KW-0560">Oxidoreductase</keyword>
<gene>
    <name evidence="7" type="ORF">SAMN04489732_115154</name>
</gene>
<proteinExistence type="inferred from homology"/>
<evidence type="ECO:0000256" key="6">
    <source>
        <dbReference type="RuleBase" id="RU364048"/>
    </source>
</evidence>
<dbReference type="GO" id="GO:0046872">
    <property type="term" value="F:metal ion binding"/>
    <property type="evidence" value="ECO:0007669"/>
    <property type="project" value="UniProtKB-KW"/>
</dbReference>
<accession>A0A1H8YG80</accession>
<dbReference type="EC" id="1.13.11.-" evidence="6"/>
<feature type="binding site" evidence="5">
    <location>
        <position position="256"/>
    </location>
    <ligand>
        <name>Fe cation</name>
        <dbReference type="ChEBI" id="CHEBI:24875"/>
        <note>catalytic</note>
    </ligand>
</feature>
<dbReference type="PANTHER" id="PTHR10543:SF89">
    <property type="entry name" value="CAROTENOID 9,10(9',10')-CLEAVAGE DIOXYGENASE 1"/>
    <property type="match status" value="1"/>
</dbReference>
<dbReference type="OrthoDB" id="6636843at2"/>
<reference evidence="7 8" key="1">
    <citation type="submission" date="2016-10" db="EMBL/GenBank/DDBJ databases">
        <authorList>
            <person name="de Groot N.N."/>
        </authorList>
    </citation>
    <scope>NUCLEOTIDE SEQUENCE [LARGE SCALE GENOMIC DNA]</scope>
    <source>
        <strain evidence="7 8">DSM 44993</strain>
    </source>
</reference>
<comment type="cofactor">
    <cofactor evidence="5 6">
        <name>Fe(2+)</name>
        <dbReference type="ChEBI" id="CHEBI:29033"/>
    </cofactor>
    <text evidence="5 6">Binds 1 Fe(2+) ion per subunit.</text>
</comment>
<dbReference type="GO" id="GO:0016121">
    <property type="term" value="P:carotene catabolic process"/>
    <property type="evidence" value="ECO:0007669"/>
    <property type="project" value="TreeGrafter"/>
</dbReference>
<dbReference type="Proteomes" id="UP000198582">
    <property type="component" value="Unassembled WGS sequence"/>
</dbReference>
<dbReference type="PANTHER" id="PTHR10543">
    <property type="entry name" value="BETA-CAROTENE DIOXYGENASE"/>
    <property type="match status" value="1"/>
</dbReference>
<name>A0A1H8YG80_9PSEU</name>
<dbReference type="Pfam" id="PF03055">
    <property type="entry name" value="RPE65"/>
    <property type="match status" value="1"/>
</dbReference>
<dbReference type="EMBL" id="FOEF01000015">
    <property type="protein sequence ID" value="SEP51126.1"/>
    <property type="molecule type" value="Genomic_DNA"/>
</dbReference>
<dbReference type="RefSeq" id="WP_091622949.1">
    <property type="nucleotide sequence ID" value="NZ_FOEF01000015.1"/>
</dbReference>
<evidence type="ECO:0000313" key="7">
    <source>
        <dbReference type="EMBL" id="SEP51126.1"/>
    </source>
</evidence>
<keyword evidence="8" id="KW-1185">Reference proteome</keyword>
<evidence type="ECO:0000256" key="4">
    <source>
        <dbReference type="ARBA" id="ARBA00023004"/>
    </source>
</evidence>
<feature type="binding site" evidence="5">
    <location>
        <position position="409"/>
    </location>
    <ligand>
        <name>Fe cation</name>
        <dbReference type="ChEBI" id="CHEBI:24875"/>
        <note>catalytic</note>
    </ligand>
</feature>
<evidence type="ECO:0000313" key="8">
    <source>
        <dbReference type="Proteomes" id="UP000198582"/>
    </source>
</evidence>
<dbReference type="InterPro" id="IPR004294">
    <property type="entry name" value="Carotenoid_Oase"/>
</dbReference>
<feature type="binding site" evidence="5">
    <location>
        <position position="147"/>
    </location>
    <ligand>
        <name>Fe cation</name>
        <dbReference type="ChEBI" id="CHEBI:24875"/>
        <note>catalytic</note>
    </ligand>
</feature>
<dbReference type="STRING" id="394193.SAMN04489732_115154"/>
<dbReference type="GO" id="GO:0010436">
    <property type="term" value="F:carotenoid dioxygenase activity"/>
    <property type="evidence" value="ECO:0007669"/>
    <property type="project" value="TreeGrafter"/>
</dbReference>
<evidence type="ECO:0000256" key="3">
    <source>
        <dbReference type="ARBA" id="ARBA00023002"/>
    </source>
</evidence>
<organism evidence="7 8">
    <name type="scientific">Amycolatopsis saalfeldensis</name>
    <dbReference type="NCBI Taxonomy" id="394193"/>
    <lineage>
        <taxon>Bacteria</taxon>
        <taxon>Bacillati</taxon>
        <taxon>Actinomycetota</taxon>
        <taxon>Actinomycetes</taxon>
        <taxon>Pseudonocardiales</taxon>
        <taxon>Pseudonocardiaceae</taxon>
        <taxon>Amycolatopsis</taxon>
    </lineage>
</organism>
<keyword evidence="6 7" id="KW-0223">Dioxygenase</keyword>
<evidence type="ECO:0000256" key="2">
    <source>
        <dbReference type="ARBA" id="ARBA00022723"/>
    </source>
</evidence>
<sequence>MTETTFHLRENYAPVADELTAFDLPVSGAIPPELNGWYLRNGPNPRTRTQHWFLGDGMLHGVRLENGRAAWYRNRWVRTESFDAALPPGPDGKPDLRHSAANTHVVNHAGKTLALVETSLPYEVTTELETVGPHDFDGRLATPMTAHPKICPETGELHFFGYAREQPYLTYHRADVHGVLRLSRPVEVGGPTMMHDFALTSRHVVFLDLPLVFVPGGHGMPFSWDPDYPARIGLLRRDDPQGTVRWFPIEPCYVFHTLNAHEAGDEVVLYGVRYGHLWWEGHEGVPGTLWRWRLNTRTGTVHEEQLDDRDCEFPRIDDRLTGLDVRHGHVTTDTSLIRYDLHTGSAAVHEFGPGRTPGEAVFASPQWLIAYVCNRTRGASDLVILDATNPAAAPAATVALPARVPEGFHGNWIADA</sequence>
<keyword evidence="2 5" id="KW-0479">Metal-binding</keyword>
<feature type="binding site" evidence="5">
    <location>
        <position position="195"/>
    </location>
    <ligand>
        <name>Fe cation</name>
        <dbReference type="ChEBI" id="CHEBI:24875"/>
        <note>catalytic</note>
    </ligand>
</feature>
<comment type="similarity">
    <text evidence="1 6">Belongs to the carotenoid oxygenase family.</text>
</comment>
<evidence type="ECO:0000256" key="5">
    <source>
        <dbReference type="PIRSR" id="PIRSR604294-1"/>
    </source>
</evidence>
<dbReference type="AlphaFoldDB" id="A0A1H8YG80"/>
<keyword evidence="4 5" id="KW-0408">Iron</keyword>
<protein>
    <recommendedName>
        <fullName evidence="6">Dioxygenase</fullName>
        <ecNumber evidence="6">1.13.11.-</ecNumber>
    </recommendedName>
</protein>
<evidence type="ECO:0000256" key="1">
    <source>
        <dbReference type="ARBA" id="ARBA00006787"/>
    </source>
</evidence>